<evidence type="ECO:0000313" key="3">
    <source>
        <dbReference type="EMBL" id="GIZ91561.1"/>
    </source>
</evidence>
<comment type="caution">
    <text evidence="2">The sequence shown here is derived from an EMBL/GenBank/DDBJ whole genome shotgun (WGS) entry which is preliminary data.</text>
</comment>
<feature type="transmembrane region" description="Helical" evidence="1">
    <location>
        <begin position="59"/>
        <end position="83"/>
    </location>
</feature>
<dbReference type="RefSeq" id="WP_203791820.1">
    <property type="nucleotide sequence ID" value="NZ_AP024354.1"/>
</dbReference>
<evidence type="ECO:0000313" key="4">
    <source>
        <dbReference type="Proteomes" id="UP000887212"/>
    </source>
</evidence>
<feature type="transmembrane region" description="Helical" evidence="1">
    <location>
        <begin position="138"/>
        <end position="156"/>
    </location>
</feature>
<organism evidence="2 4">
    <name type="scientific">Aquipseudomonas alcaligenes</name>
    <name type="common">Pseudomonas alcaligenes</name>
    <dbReference type="NCBI Taxonomy" id="43263"/>
    <lineage>
        <taxon>Bacteria</taxon>
        <taxon>Pseudomonadati</taxon>
        <taxon>Pseudomonadota</taxon>
        <taxon>Gammaproteobacteria</taxon>
        <taxon>Pseudomonadales</taxon>
        <taxon>Pseudomonadaceae</taxon>
        <taxon>Aquipseudomonas</taxon>
    </lineage>
</organism>
<feature type="transmembrane region" description="Helical" evidence="1">
    <location>
        <begin position="104"/>
        <end position="126"/>
    </location>
</feature>
<dbReference type="Proteomes" id="UP000887212">
    <property type="component" value="Unassembled WGS sequence"/>
</dbReference>
<keyword evidence="1" id="KW-1133">Transmembrane helix</keyword>
<evidence type="ECO:0000313" key="2">
    <source>
        <dbReference type="EMBL" id="GIZ86675.1"/>
    </source>
</evidence>
<dbReference type="EMBL" id="BPMS01000001">
    <property type="protein sequence ID" value="GIZ86675.1"/>
    <property type="molecule type" value="Genomic_DNA"/>
</dbReference>
<reference evidence="2 5" key="1">
    <citation type="submission" date="2021-07" db="EMBL/GenBank/DDBJ databases">
        <title>Whole genome sequencing of carbapenem-resistant Pseudomonas spp. isolated in Japan.</title>
        <authorList>
            <person name="Suzuki M."/>
            <person name="Maehana S."/>
            <person name="Kitasato H."/>
        </authorList>
    </citation>
    <scope>NUCLEOTIDE SEQUENCE</scope>
    <source>
        <strain evidence="2">KAM435</strain>
        <strain evidence="3 5">KAM436</strain>
    </source>
</reference>
<dbReference type="AlphaFoldDB" id="A0AA37CBM8"/>
<dbReference type="EMBL" id="BPMT01000001">
    <property type="protein sequence ID" value="GIZ91561.1"/>
    <property type="molecule type" value="Genomic_DNA"/>
</dbReference>
<name>A0AA37CBM8_AQUAC</name>
<feature type="transmembrane region" description="Helical" evidence="1">
    <location>
        <begin position="21"/>
        <end position="39"/>
    </location>
</feature>
<protein>
    <submittedName>
        <fullName evidence="2">Uncharacterized protein</fullName>
    </submittedName>
</protein>
<evidence type="ECO:0000313" key="5">
    <source>
        <dbReference type="Proteomes" id="UP000887228"/>
    </source>
</evidence>
<keyword evidence="1" id="KW-0812">Transmembrane</keyword>
<sequence>MNLDELAIEYYHSALELAQKSLIAGLTVSGIAYLSAINGKHESPYLIPILEIETASFNYFSIALLTLFITCGALCAHGINKAIENWKSVADKEISIRLLQAPNILISGTIVHSLLYGFLFMVGASLSEIIFEVTGWKSLAVGSLISLPYYVALSFASRLKRMNRL</sequence>
<dbReference type="Proteomes" id="UP000887228">
    <property type="component" value="Unassembled WGS sequence"/>
</dbReference>
<gene>
    <name evidence="2" type="ORF">KAM435_00020</name>
    <name evidence="3" type="ORF">KAM436_05290</name>
</gene>
<keyword evidence="1" id="KW-0472">Membrane</keyword>
<evidence type="ECO:0000256" key="1">
    <source>
        <dbReference type="SAM" id="Phobius"/>
    </source>
</evidence>
<accession>A0AA37CBM8</accession>
<proteinExistence type="predicted"/>